<reference evidence="6 7" key="1">
    <citation type="submission" date="2021-08" db="EMBL/GenBank/DDBJ databases">
        <title>The highly contiguous genome resource for Trichoderma semiorbis FJ059, a fungal antagonistic to plant pathogens.</title>
        <authorList>
            <person name="Liu T."/>
        </authorList>
    </citation>
    <scope>NUCLEOTIDE SEQUENCE [LARGE SCALE GENOMIC DNA]</scope>
    <source>
        <strain evidence="6 7">FJ059</strain>
    </source>
</reference>
<keyword evidence="7" id="KW-1185">Reference proteome</keyword>
<keyword evidence="5" id="KW-0472">Membrane</keyword>
<keyword evidence="4" id="KW-1133">Transmembrane helix</keyword>
<protein>
    <submittedName>
        <fullName evidence="6">Uncharacterized protein</fullName>
    </submittedName>
</protein>
<dbReference type="GO" id="GO:0022857">
    <property type="term" value="F:transmembrane transporter activity"/>
    <property type="evidence" value="ECO:0007669"/>
    <property type="project" value="TreeGrafter"/>
</dbReference>
<dbReference type="GO" id="GO:0016020">
    <property type="term" value="C:membrane"/>
    <property type="evidence" value="ECO:0007669"/>
    <property type="project" value="UniProtKB-SubCell"/>
</dbReference>
<evidence type="ECO:0000256" key="3">
    <source>
        <dbReference type="ARBA" id="ARBA00022692"/>
    </source>
</evidence>
<comment type="caution">
    <text evidence="6">The sequence shown here is derived from an EMBL/GenBank/DDBJ whole genome shotgun (WGS) entry which is preliminary data.</text>
</comment>
<proteinExistence type="predicted"/>
<comment type="subcellular location">
    <subcellularLocation>
        <location evidence="1">Membrane</location>
        <topology evidence="1">Multi-pass membrane protein</topology>
    </subcellularLocation>
</comment>
<dbReference type="EMBL" id="JAIMJC010000003">
    <property type="protein sequence ID" value="KAH0527251.1"/>
    <property type="molecule type" value="Genomic_DNA"/>
</dbReference>
<evidence type="ECO:0000313" key="6">
    <source>
        <dbReference type="EMBL" id="KAH0527251.1"/>
    </source>
</evidence>
<evidence type="ECO:0000256" key="1">
    <source>
        <dbReference type="ARBA" id="ARBA00004141"/>
    </source>
</evidence>
<dbReference type="AlphaFoldDB" id="A0A9P8HR74"/>
<dbReference type="Proteomes" id="UP000826573">
    <property type="component" value="Unassembled WGS sequence"/>
</dbReference>
<evidence type="ECO:0000256" key="4">
    <source>
        <dbReference type="ARBA" id="ARBA00022989"/>
    </source>
</evidence>
<evidence type="ECO:0000256" key="2">
    <source>
        <dbReference type="ARBA" id="ARBA00022448"/>
    </source>
</evidence>
<accession>A0A9P8HR74</accession>
<dbReference type="SUPFAM" id="SSF103473">
    <property type="entry name" value="MFS general substrate transporter"/>
    <property type="match status" value="1"/>
</dbReference>
<evidence type="ECO:0000256" key="5">
    <source>
        <dbReference type="ARBA" id="ARBA00023136"/>
    </source>
</evidence>
<evidence type="ECO:0000313" key="7">
    <source>
        <dbReference type="Proteomes" id="UP000826573"/>
    </source>
</evidence>
<dbReference type="PANTHER" id="PTHR43791">
    <property type="entry name" value="PERMEASE-RELATED"/>
    <property type="match status" value="1"/>
</dbReference>
<name>A0A9P8HR74_9HYPO</name>
<keyword evidence="3" id="KW-0812">Transmembrane</keyword>
<dbReference type="InterPro" id="IPR036259">
    <property type="entry name" value="MFS_trans_sf"/>
</dbReference>
<gene>
    <name evidence="6" type="ORF">TsFJ059_002274</name>
</gene>
<sequence length="76" mass="8432">MATEDKSAVEATREASLPNVSEKDVDRALLRKIDWRVMPVLCVTYALQYWDKGLLGQAAVFGLRTDLGLTQGKSFS</sequence>
<dbReference type="PANTHER" id="PTHR43791:SF74">
    <property type="entry name" value="TRANSPORTER, PUTATIVE (AFU_ORTHOLOGUE AFUA_1G17530)-RELATED"/>
    <property type="match status" value="1"/>
</dbReference>
<organism evidence="6 7">
    <name type="scientific">Trichoderma semiorbis</name>
    <dbReference type="NCBI Taxonomy" id="1491008"/>
    <lineage>
        <taxon>Eukaryota</taxon>
        <taxon>Fungi</taxon>
        <taxon>Dikarya</taxon>
        <taxon>Ascomycota</taxon>
        <taxon>Pezizomycotina</taxon>
        <taxon>Sordariomycetes</taxon>
        <taxon>Hypocreomycetidae</taxon>
        <taxon>Hypocreales</taxon>
        <taxon>Hypocreaceae</taxon>
        <taxon>Trichoderma</taxon>
    </lineage>
</organism>
<keyword evidence="2" id="KW-0813">Transport</keyword>